<evidence type="ECO:0000313" key="17">
    <source>
        <dbReference type="EMBL" id="MDG2945418.1"/>
    </source>
</evidence>
<dbReference type="RefSeq" id="WP_317480795.1">
    <property type="nucleotide sequence ID" value="NZ_JARQTO010000003.1"/>
</dbReference>
<evidence type="ECO:0000256" key="4">
    <source>
        <dbReference type="ARBA" id="ARBA00022475"/>
    </source>
</evidence>
<evidence type="ECO:0000256" key="5">
    <source>
        <dbReference type="ARBA" id="ARBA00022553"/>
    </source>
</evidence>
<accession>A0ABT6EPE2</accession>
<feature type="domain" description="HAMP" evidence="16">
    <location>
        <begin position="196"/>
        <end position="250"/>
    </location>
</feature>
<name>A0ABT6EPE2_9PAST</name>
<evidence type="ECO:0000256" key="7">
    <source>
        <dbReference type="ARBA" id="ARBA00022692"/>
    </source>
</evidence>
<evidence type="ECO:0000256" key="1">
    <source>
        <dbReference type="ARBA" id="ARBA00000085"/>
    </source>
</evidence>
<dbReference type="Pfam" id="PF02518">
    <property type="entry name" value="HATPase_c"/>
    <property type="match status" value="1"/>
</dbReference>
<dbReference type="Proteomes" id="UP001216057">
    <property type="component" value="Unassembled WGS sequence"/>
</dbReference>
<evidence type="ECO:0000256" key="8">
    <source>
        <dbReference type="ARBA" id="ARBA00022741"/>
    </source>
</evidence>
<keyword evidence="10" id="KW-0067">ATP-binding</keyword>
<evidence type="ECO:0000313" key="18">
    <source>
        <dbReference type="Proteomes" id="UP001216057"/>
    </source>
</evidence>
<keyword evidence="11 14" id="KW-1133">Transmembrane helix</keyword>
<dbReference type="PROSITE" id="PS50109">
    <property type="entry name" value="HIS_KIN"/>
    <property type="match status" value="1"/>
</dbReference>
<dbReference type="Gene3D" id="1.10.287.130">
    <property type="match status" value="1"/>
</dbReference>
<proteinExistence type="predicted"/>
<dbReference type="PRINTS" id="PR00344">
    <property type="entry name" value="BCTRLSENSOR"/>
</dbReference>
<dbReference type="PROSITE" id="PS50885">
    <property type="entry name" value="HAMP"/>
    <property type="match status" value="1"/>
</dbReference>
<keyword evidence="18" id="KW-1185">Reference proteome</keyword>
<evidence type="ECO:0000256" key="13">
    <source>
        <dbReference type="ARBA" id="ARBA00023136"/>
    </source>
</evidence>
<evidence type="ECO:0000256" key="9">
    <source>
        <dbReference type="ARBA" id="ARBA00022777"/>
    </source>
</evidence>
<keyword evidence="17" id="KW-0378">Hydrolase</keyword>
<evidence type="ECO:0000256" key="12">
    <source>
        <dbReference type="ARBA" id="ARBA00023012"/>
    </source>
</evidence>
<dbReference type="InterPro" id="IPR003594">
    <property type="entry name" value="HATPase_dom"/>
</dbReference>
<organism evidence="17 18">
    <name type="scientific">Exercitatus varius</name>
    <dbReference type="NCBI Taxonomy" id="67857"/>
    <lineage>
        <taxon>Bacteria</taxon>
        <taxon>Pseudomonadati</taxon>
        <taxon>Pseudomonadota</taxon>
        <taxon>Gammaproteobacteria</taxon>
        <taxon>Pasteurellales</taxon>
        <taxon>Pasteurellaceae</taxon>
        <taxon>Exercitatus</taxon>
    </lineage>
</organism>
<keyword evidence="7 14" id="KW-0812">Transmembrane</keyword>
<dbReference type="GeneID" id="93226474"/>
<keyword evidence="6" id="KW-0808">Transferase</keyword>
<evidence type="ECO:0000256" key="6">
    <source>
        <dbReference type="ARBA" id="ARBA00022679"/>
    </source>
</evidence>
<keyword evidence="12" id="KW-0902">Two-component regulatory system</keyword>
<dbReference type="InterPro" id="IPR036097">
    <property type="entry name" value="HisK_dim/P_sf"/>
</dbReference>
<comment type="catalytic activity">
    <reaction evidence="1">
        <text>ATP + protein L-histidine = ADP + protein N-phospho-L-histidine.</text>
        <dbReference type="EC" id="2.7.13.3"/>
    </reaction>
</comment>
<reference evidence="17 18" key="1">
    <citation type="submission" date="2023-03" db="EMBL/GenBank/DDBJ databases">
        <title>Classification of Bisgaard taxon 6 and taxon 10 as Exercitatus varius gen. nov., spec. nov.</title>
        <authorList>
            <person name="Christensen H."/>
        </authorList>
    </citation>
    <scope>NUCLEOTIDE SEQUENCE [LARGE SCALE GENOMIC DNA]</scope>
    <source>
        <strain evidence="17 18">23350_01</strain>
    </source>
</reference>
<evidence type="ECO:0000259" key="15">
    <source>
        <dbReference type="PROSITE" id="PS50109"/>
    </source>
</evidence>
<evidence type="ECO:0000256" key="3">
    <source>
        <dbReference type="ARBA" id="ARBA00012438"/>
    </source>
</evidence>
<keyword evidence="8" id="KW-0547">Nucleotide-binding</keyword>
<sequence length="474" mass="54532">MLSFFYRRINRLSFQLLASFWLVIFTTLSITFVLLHFLDSHGPEKLESEELRTYHKQILSVYRTNQIYRILGFAKNSLPTEETSDLHAVLFNPDTKEIAGTSADEYPDVQNFIFRSNDFSNPMVQVVNERRIVGPFSVNVNLINEHNEPKDVAYLMYFVSPVDTHLVFLSYLFAHPFLVMLIIALASTPVLLLLAWRIGIPITRFRQAAELVSLGQFVTNPDLENKGPIELRQVGKSLNHMTTSLAELLDTHQRLVSSISHELRTPLTRLQLAVALLRRRVGEYPETKRIEMESERLDKMINDLLLLSRNQLRLQLERDYLTVDSIWNEVIEDAEFEAEHRKIDFTFIQLIKHPERYLILGDKEALASALENILRNALKYTNNKIVALMTLKKSDLMMIIVDDNGAGVSEQEYERIFKPFYRVDEARTRTTGGTGLGLAIVVNTVQQHQGRVWAEKSPFGGLRIVMELPLATEK</sequence>
<dbReference type="NCBIfam" id="NF007007">
    <property type="entry name" value="PRK09470.1"/>
    <property type="match status" value="1"/>
</dbReference>
<evidence type="ECO:0000256" key="2">
    <source>
        <dbReference type="ARBA" id="ARBA00004651"/>
    </source>
</evidence>
<keyword evidence="9 17" id="KW-0418">Kinase</keyword>
<dbReference type="InterPro" id="IPR050398">
    <property type="entry name" value="HssS/ArlS-like"/>
</dbReference>
<dbReference type="InterPro" id="IPR036890">
    <property type="entry name" value="HATPase_C_sf"/>
</dbReference>
<comment type="subcellular location">
    <subcellularLocation>
        <location evidence="2">Cell membrane</location>
        <topology evidence="2">Multi-pass membrane protein</topology>
    </subcellularLocation>
</comment>
<dbReference type="SUPFAM" id="SSF47384">
    <property type="entry name" value="Homodimeric domain of signal transducing histidine kinase"/>
    <property type="match status" value="1"/>
</dbReference>
<dbReference type="SUPFAM" id="SSF55874">
    <property type="entry name" value="ATPase domain of HSP90 chaperone/DNA topoisomerase II/histidine kinase"/>
    <property type="match status" value="1"/>
</dbReference>
<dbReference type="SMART" id="SM00304">
    <property type="entry name" value="HAMP"/>
    <property type="match status" value="1"/>
</dbReference>
<dbReference type="GO" id="GO:0016301">
    <property type="term" value="F:kinase activity"/>
    <property type="evidence" value="ECO:0007669"/>
    <property type="project" value="UniProtKB-KW"/>
</dbReference>
<feature type="transmembrane region" description="Helical" evidence="14">
    <location>
        <begin position="12"/>
        <end position="38"/>
    </location>
</feature>
<dbReference type="InterPro" id="IPR058125">
    <property type="entry name" value="CpxA"/>
</dbReference>
<evidence type="ECO:0000256" key="11">
    <source>
        <dbReference type="ARBA" id="ARBA00022989"/>
    </source>
</evidence>
<dbReference type="Pfam" id="PF00512">
    <property type="entry name" value="HisKA"/>
    <property type="match status" value="1"/>
</dbReference>
<keyword evidence="13 14" id="KW-0472">Membrane</keyword>
<keyword evidence="4" id="KW-1003">Cell membrane</keyword>
<dbReference type="Gene3D" id="3.30.565.10">
    <property type="entry name" value="Histidine kinase-like ATPase, C-terminal domain"/>
    <property type="match status" value="1"/>
</dbReference>
<dbReference type="PANTHER" id="PTHR45528">
    <property type="entry name" value="SENSOR HISTIDINE KINASE CPXA"/>
    <property type="match status" value="1"/>
</dbReference>
<gene>
    <name evidence="17" type="primary">cpxA</name>
    <name evidence="17" type="ORF">P7M32_03105</name>
</gene>
<comment type="caution">
    <text evidence="17">The sequence shown here is derived from an EMBL/GenBank/DDBJ whole genome shotgun (WGS) entry which is preliminary data.</text>
</comment>
<evidence type="ECO:0000259" key="16">
    <source>
        <dbReference type="PROSITE" id="PS50885"/>
    </source>
</evidence>
<protein>
    <recommendedName>
        <fullName evidence="3">histidine kinase</fullName>
        <ecNumber evidence="3">2.7.13.3</ecNumber>
    </recommendedName>
</protein>
<dbReference type="InterPro" id="IPR003661">
    <property type="entry name" value="HisK_dim/P_dom"/>
</dbReference>
<dbReference type="SMART" id="SM00388">
    <property type="entry name" value="HisKA"/>
    <property type="match status" value="1"/>
</dbReference>
<dbReference type="InterPro" id="IPR005467">
    <property type="entry name" value="His_kinase_dom"/>
</dbReference>
<dbReference type="CDD" id="cd06225">
    <property type="entry name" value="HAMP"/>
    <property type="match status" value="1"/>
</dbReference>
<evidence type="ECO:0000256" key="14">
    <source>
        <dbReference type="SAM" id="Phobius"/>
    </source>
</evidence>
<dbReference type="GO" id="GO:0016787">
    <property type="term" value="F:hydrolase activity"/>
    <property type="evidence" value="ECO:0007669"/>
    <property type="project" value="UniProtKB-KW"/>
</dbReference>
<dbReference type="EC" id="2.7.13.3" evidence="3"/>
<dbReference type="SMART" id="SM00387">
    <property type="entry name" value="HATPase_c"/>
    <property type="match status" value="1"/>
</dbReference>
<dbReference type="CDD" id="cd00082">
    <property type="entry name" value="HisKA"/>
    <property type="match status" value="1"/>
</dbReference>
<dbReference type="PANTHER" id="PTHR45528:SF1">
    <property type="entry name" value="SENSOR HISTIDINE KINASE CPXA"/>
    <property type="match status" value="1"/>
</dbReference>
<feature type="transmembrane region" description="Helical" evidence="14">
    <location>
        <begin position="168"/>
        <end position="196"/>
    </location>
</feature>
<dbReference type="EMBL" id="JARQTX010000003">
    <property type="protein sequence ID" value="MDG2945418.1"/>
    <property type="molecule type" value="Genomic_DNA"/>
</dbReference>
<evidence type="ECO:0000256" key="10">
    <source>
        <dbReference type="ARBA" id="ARBA00022840"/>
    </source>
</evidence>
<dbReference type="InterPro" id="IPR004358">
    <property type="entry name" value="Sig_transdc_His_kin-like_C"/>
</dbReference>
<feature type="domain" description="Histidine kinase" evidence="15">
    <location>
        <begin position="258"/>
        <end position="472"/>
    </location>
</feature>
<keyword evidence="5" id="KW-0597">Phosphoprotein</keyword>
<dbReference type="InterPro" id="IPR003660">
    <property type="entry name" value="HAMP_dom"/>
</dbReference>